<evidence type="ECO:0000313" key="4">
    <source>
        <dbReference type="Proteomes" id="UP001321479"/>
    </source>
</evidence>
<keyword evidence="2" id="KW-0472">Membrane</keyword>
<comment type="similarity">
    <text evidence="1">Belongs to the mimivirus R160 family.</text>
</comment>
<dbReference type="Proteomes" id="UP001321479">
    <property type="component" value="Segment"/>
</dbReference>
<keyword evidence="2" id="KW-1133">Transmembrane helix</keyword>
<keyword evidence="4" id="KW-1185">Reference proteome</keyword>
<dbReference type="RefSeq" id="YP_010841288.1">
    <property type="nucleotide sequence ID" value="NC_079139.1"/>
</dbReference>
<sequence length="410" mass="48493">MSMKTKINGPINLVRMEGIVNDVNKIIYLFMDRHDEVNDQTNCADPKNSIDISDYLKKSFNHLDPNKTYDFFMEIFPENLDVDTSQILYSKPDFELKYLYRVSKFFRENILIDNKENILSSRFDNIRLHYIDIRDKLHIVLTYIVQFIKDNINQTIDHIKKGSNNTDDYLSVLPIIIKTSIKVITKSLSVINNSFKNLNHSENYHKPFDHIYIENFEDFILDSNQQDTLYNNIEYLIGKITHDYNHNNIKKFINSLVPVYITKYIDKLLNILENFIKTTNDFTGKDYVNNCDKILDQLIHIRGNIFIIVSHIMDLYFLRRFLDKDYITNVIIYTGAAHSLLYIYVLVQLGMKITNVARTNVNNLTELNQNIKSIKNFPSEKSYKQLMYIFDIDDYTPQCVDISYFPDNFE</sequence>
<name>A0ABM7NRA0_9VIRU</name>
<dbReference type="InterPro" id="IPR043885">
    <property type="entry name" value="DUF5847"/>
</dbReference>
<keyword evidence="2" id="KW-0812">Transmembrane</keyword>
<evidence type="ECO:0000256" key="1">
    <source>
        <dbReference type="ARBA" id="ARBA00023598"/>
    </source>
</evidence>
<protein>
    <submittedName>
        <fullName evidence="3">Uncharacterized protein</fullName>
    </submittedName>
</protein>
<organism evidence="3 4">
    <name type="scientific">Cotonvirus japonicus</name>
    <dbReference type="NCBI Taxonomy" id="2811091"/>
    <lineage>
        <taxon>Viruses</taxon>
        <taxon>Varidnaviria</taxon>
        <taxon>Bamfordvirae</taxon>
        <taxon>Nucleocytoviricota</taxon>
        <taxon>Megaviricetes</taxon>
        <taxon>Imitervirales</taxon>
        <taxon>Mimiviridae</taxon>
        <taxon>Megamimivirinae</taxon>
        <taxon>Cotonvirus</taxon>
        <taxon>Cotonvirus japonicum</taxon>
    </lineage>
</organism>
<evidence type="ECO:0000313" key="3">
    <source>
        <dbReference type="EMBL" id="BCS82680.1"/>
    </source>
</evidence>
<reference evidence="3 4" key="1">
    <citation type="submission" date="2021-02" db="EMBL/GenBank/DDBJ databases">
        <title>Cotonvirus japonicus, which uses Golgi apparatus of host cells for its virion factory, phylogenetically links tailed tupanvirus and icosahedral mimivirus.</title>
        <authorList>
            <person name="Takahashi H."/>
            <person name="Fukaya S."/>
            <person name="Song C."/>
            <person name="Murata K."/>
            <person name="Takemura M."/>
        </authorList>
    </citation>
    <scope>NUCLEOTIDE SEQUENCE [LARGE SCALE GENOMIC DNA]</scope>
</reference>
<dbReference type="Pfam" id="PF19165">
    <property type="entry name" value="DUF5847"/>
    <property type="match status" value="2"/>
</dbReference>
<dbReference type="EMBL" id="AP024483">
    <property type="protein sequence ID" value="BCS82680.1"/>
    <property type="molecule type" value="Genomic_DNA"/>
</dbReference>
<dbReference type="GeneID" id="80557885"/>
<feature type="transmembrane region" description="Helical" evidence="2">
    <location>
        <begin position="330"/>
        <end position="351"/>
    </location>
</feature>
<accession>A0ABM7NRA0</accession>
<proteinExistence type="inferred from homology"/>
<evidence type="ECO:0000256" key="2">
    <source>
        <dbReference type="SAM" id="Phobius"/>
    </source>
</evidence>